<dbReference type="GO" id="GO:0046872">
    <property type="term" value="F:metal ion binding"/>
    <property type="evidence" value="ECO:0007669"/>
    <property type="project" value="UniProtKB-KW"/>
</dbReference>
<feature type="domain" description="4Fe-4S ferredoxin-type" evidence="5">
    <location>
        <begin position="332"/>
        <end position="361"/>
    </location>
</feature>
<dbReference type="Gene3D" id="3.30.70.20">
    <property type="match status" value="1"/>
</dbReference>
<keyword evidence="7" id="KW-1185">Reference proteome</keyword>
<evidence type="ECO:0000256" key="1">
    <source>
        <dbReference type="ARBA" id="ARBA00022485"/>
    </source>
</evidence>
<dbReference type="InterPro" id="IPR017896">
    <property type="entry name" value="4Fe4S_Fe-S-bd"/>
</dbReference>
<keyword evidence="4" id="KW-0411">Iron-sulfur</keyword>
<dbReference type="RefSeq" id="WP_317136018.1">
    <property type="nucleotide sequence ID" value="NZ_CP043875.1"/>
</dbReference>
<gene>
    <name evidence="6" type="ORF">F1737_07760</name>
</gene>
<protein>
    <submittedName>
        <fullName evidence="6">DUF362 domain-containing protein</fullName>
    </submittedName>
</protein>
<evidence type="ECO:0000259" key="5">
    <source>
        <dbReference type="PROSITE" id="PS51379"/>
    </source>
</evidence>
<evidence type="ECO:0000313" key="7">
    <source>
        <dbReference type="Proteomes" id="UP001301797"/>
    </source>
</evidence>
<name>A0AA97FBX6_9EURY</name>
<reference evidence="6 7" key="1">
    <citation type="submission" date="2019-09" db="EMBL/GenBank/DDBJ databases">
        <title>The complete genome of Methanoplanus sp. FWC-SCC4.</title>
        <authorList>
            <person name="Chen S.-C."/>
            <person name="Zhou Y.-Z."/>
            <person name="Lai M.-C."/>
        </authorList>
    </citation>
    <scope>NUCLEOTIDE SEQUENCE [LARGE SCALE GENOMIC DNA]</scope>
    <source>
        <strain evidence="6 7">FWC-SCC4</strain>
    </source>
</reference>
<keyword evidence="3" id="KW-0408">Iron</keyword>
<dbReference type="EMBL" id="CP043875">
    <property type="protein sequence ID" value="WOF16595.1"/>
    <property type="molecule type" value="Genomic_DNA"/>
</dbReference>
<dbReference type="PANTHER" id="PTHR24960:SF79">
    <property type="entry name" value="PHOTOSYSTEM I IRON-SULFUR CENTER"/>
    <property type="match status" value="1"/>
</dbReference>
<dbReference type="Proteomes" id="UP001301797">
    <property type="component" value="Chromosome"/>
</dbReference>
<proteinExistence type="predicted"/>
<evidence type="ECO:0000256" key="4">
    <source>
        <dbReference type="ARBA" id="ARBA00023014"/>
    </source>
</evidence>
<accession>A0AA97FBX6</accession>
<keyword evidence="2" id="KW-0479">Metal-binding</keyword>
<dbReference type="GO" id="GO:0016491">
    <property type="term" value="F:oxidoreductase activity"/>
    <property type="evidence" value="ECO:0007669"/>
    <property type="project" value="UniProtKB-ARBA"/>
</dbReference>
<keyword evidence="1" id="KW-0004">4Fe-4S</keyword>
<dbReference type="InterPro" id="IPR017900">
    <property type="entry name" value="4Fe4S_Fe_S_CS"/>
</dbReference>
<dbReference type="AlphaFoldDB" id="A0AA97FBX6"/>
<evidence type="ECO:0000256" key="2">
    <source>
        <dbReference type="ARBA" id="ARBA00022723"/>
    </source>
</evidence>
<dbReference type="Pfam" id="PF04015">
    <property type="entry name" value="DUF362"/>
    <property type="match status" value="1"/>
</dbReference>
<evidence type="ECO:0000313" key="6">
    <source>
        <dbReference type="EMBL" id="WOF16595.1"/>
    </source>
</evidence>
<dbReference type="InterPro" id="IPR007160">
    <property type="entry name" value="DUF362"/>
</dbReference>
<dbReference type="KEGG" id="mefw:F1737_07760"/>
<dbReference type="SUPFAM" id="SSF54862">
    <property type="entry name" value="4Fe-4S ferredoxins"/>
    <property type="match status" value="1"/>
</dbReference>
<dbReference type="PANTHER" id="PTHR24960">
    <property type="entry name" value="PHOTOSYSTEM I IRON-SULFUR CENTER-RELATED"/>
    <property type="match status" value="1"/>
</dbReference>
<dbReference type="GO" id="GO:0051539">
    <property type="term" value="F:4 iron, 4 sulfur cluster binding"/>
    <property type="evidence" value="ECO:0007669"/>
    <property type="project" value="UniProtKB-KW"/>
</dbReference>
<dbReference type="GeneID" id="85230055"/>
<sequence>MAAPVNEEGINSKKKVSIVSCENYGRECTYLKVKAAIDELGGIEKFVKPGSKVLLKPNLLMGSDPDSCVITHPDVLYAAGKILKENGCDITIADSPGAGIIYNKKNLLKNYEKSGFLTVAKDLNIKLNYDTGYSYVSCPKGRVMKSFPVINPAVEADCIVSVSKLKTHMYTYLTCAQKNLFGIVPGLDKPTFHSRFQTGESFGEMITDLNTISKTALNIVDAVWGMEENGPMGGSKRYIGAILVGESGAATDVCAAKIIGIDPIRVGSISASVKRGFLKEDFSDIELTGKKPEDFFVPDYKMPSSYKNKHKNTILQNLTLKIMQKYGKIYSPVPVVIENRCISCGQCVRICPVKAASIRNGKAYFDISKCIRCYCCHEMCDSHAIGLKRGLPGKILAKILE</sequence>
<dbReference type="InterPro" id="IPR050157">
    <property type="entry name" value="PSI_iron-sulfur_center"/>
</dbReference>
<dbReference type="PROSITE" id="PS00198">
    <property type="entry name" value="4FE4S_FER_1"/>
    <property type="match status" value="1"/>
</dbReference>
<feature type="domain" description="4Fe-4S ferredoxin-type" evidence="5">
    <location>
        <begin position="362"/>
        <end position="390"/>
    </location>
</feature>
<dbReference type="PROSITE" id="PS51379">
    <property type="entry name" value="4FE4S_FER_2"/>
    <property type="match status" value="2"/>
</dbReference>
<dbReference type="Pfam" id="PF00037">
    <property type="entry name" value="Fer4"/>
    <property type="match status" value="1"/>
</dbReference>
<evidence type="ECO:0000256" key="3">
    <source>
        <dbReference type="ARBA" id="ARBA00023004"/>
    </source>
</evidence>
<organism evidence="6 7">
    <name type="scientific">Methanochimaera problematica</name>
    <dbReference type="NCBI Taxonomy" id="2609417"/>
    <lineage>
        <taxon>Archaea</taxon>
        <taxon>Methanobacteriati</taxon>
        <taxon>Methanobacteriota</taxon>
        <taxon>Stenosarchaea group</taxon>
        <taxon>Methanomicrobia</taxon>
        <taxon>Methanomicrobiales</taxon>
        <taxon>Methanomicrobiaceae</taxon>
        <taxon>Methanochimaera</taxon>
    </lineage>
</organism>